<sequence length="48" mass="5672">MFIDDNQESLQQTKKEVNLHEENICRRKLRDKSICLSGIELRVIISIN</sequence>
<proteinExistence type="predicted"/>
<keyword evidence="2" id="KW-1185">Reference proteome</keyword>
<dbReference type="AlphaFoldDB" id="A0A1T5HT35"/>
<dbReference type="STRING" id="889453.SAMN03080601_03129"/>
<dbReference type="EMBL" id="FUYV01000022">
    <property type="protein sequence ID" value="SKC23844.1"/>
    <property type="molecule type" value="Genomic_DNA"/>
</dbReference>
<reference evidence="1 2" key="1">
    <citation type="submission" date="2017-02" db="EMBL/GenBank/DDBJ databases">
        <authorList>
            <person name="Peterson S.W."/>
        </authorList>
    </citation>
    <scope>NUCLEOTIDE SEQUENCE [LARGE SCALE GENOMIC DNA]</scope>
    <source>
        <strain evidence="1 2">DSM 24412</strain>
    </source>
</reference>
<accession>A0A1T5HT35</accession>
<dbReference type="Proteomes" id="UP000191055">
    <property type="component" value="Unassembled WGS sequence"/>
</dbReference>
<evidence type="ECO:0000313" key="1">
    <source>
        <dbReference type="EMBL" id="SKC23844.1"/>
    </source>
</evidence>
<protein>
    <submittedName>
        <fullName evidence="1">Uncharacterized protein</fullName>
    </submittedName>
</protein>
<organism evidence="1 2">
    <name type="scientific">Alkalitalea saponilacus</name>
    <dbReference type="NCBI Taxonomy" id="889453"/>
    <lineage>
        <taxon>Bacteria</taxon>
        <taxon>Pseudomonadati</taxon>
        <taxon>Bacteroidota</taxon>
        <taxon>Bacteroidia</taxon>
        <taxon>Marinilabiliales</taxon>
        <taxon>Marinilabiliaceae</taxon>
        <taxon>Alkalitalea</taxon>
    </lineage>
</organism>
<evidence type="ECO:0000313" key="2">
    <source>
        <dbReference type="Proteomes" id="UP000191055"/>
    </source>
</evidence>
<name>A0A1T5HT35_9BACT</name>
<gene>
    <name evidence="1" type="ORF">SAMN03080601_03129</name>
</gene>